<evidence type="ECO:0000256" key="7">
    <source>
        <dbReference type="ARBA" id="ARBA00023016"/>
    </source>
</evidence>
<dbReference type="Proteomes" id="UP000176593">
    <property type="component" value="Unassembled WGS sequence"/>
</dbReference>
<dbReference type="InterPro" id="IPR012933">
    <property type="entry name" value="HicA_mRNA_interferase"/>
</dbReference>
<dbReference type="Pfam" id="PF07927">
    <property type="entry name" value="HicA_toxin"/>
    <property type="match status" value="1"/>
</dbReference>
<proteinExistence type="inferred from homology"/>
<comment type="caution">
    <text evidence="8">The sequence shown here is derived from an EMBL/GenBank/DDBJ whole genome shotgun (WGS) entry which is preliminary data.</text>
</comment>
<protein>
    <recommendedName>
        <fullName evidence="10">Addiction module toxin, HicA family</fullName>
    </recommendedName>
</protein>
<evidence type="ECO:0000313" key="9">
    <source>
        <dbReference type="Proteomes" id="UP000176593"/>
    </source>
</evidence>
<evidence type="ECO:0000256" key="6">
    <source>
        <dbReference type="ARBA" id="ARBA00022884"/>
    </source>
</evidence>
<evidence type="ECO:0008006" key="10">
    <source>
        <dbReference type="Google" id="ProtNLM"/>
    </source>
</evidence>
<accession>A0A1F7V8B6</accession>
<sequence length="76" mass="8816">MGEFSNVDWKLFEVFLIAHGCGLERIKGDHCIYVKNGLRRAIVVPKRDPLPPFIVLNNLHVLGISKEEFLNWLREN</sequence>
<evidence type="ECO:0000256" key="5">
    <source>
        <dbReference type="ARBA" id="ARBA00022801"/>
    </source>
</evidence>
<organism evidence="8 9">
    <name type="scientific">Candidatus Uhrbacteria bacterium RIFCSPLOWO2_02_FULL_48_18</name>
    <dbReference type="NCBI Taxonomy" id="1802408"/>
    <lineage>
        <taxon>Bacteria</taxon>
        <taxon>Candidatus Uhriibacteriota</taxon>
    </lineage>
</organism>
<reference evidence="8 9" key="1">
    <citation type="journal article" date="2016" name="Nat. Commun.">
        <title>Thousands of microbial genomes shed light on interconnected biogeochemical processes in an aquifer system.</title>
        <authorList>
            <person name="Anantharaman K."/>
            <person name="Brown C.T."/>
            <person name="Hug L.A."/>
            <person name="Sharon I."/>
            <person name="Castelle C.J."/>
            <person name="Probst A.J."/>
            <person name="Thomas B.C."/>
            <person name="Singh A."/>
            <person name="Wilkins M.J."/>
            <person name="Karaoz U."/>
            <person name="Brodie E.L."/>
            <person name="Williams K.H."/>
            <person name="Hubbard S.S."/>
            <person name="Banfield J.F."/>
        </authorList>
    </citation>
    <scope>NUCLEOTIDE SEQUENCE [LARGE SCALE GENOMIC DNA]</scope>
</reference>
<evidence type="ECO:0000313" key="8">
    <source>
        <dbReference type="EMBL" id="OGL86802.1"/>
    </source>
</evidence>
<dbReference type="SUPFAM" id="SSF54786">
    <property type="entry name" value="YcfA/nrd intein domain"/>
    <property type="match status" value="1"/>
</dbReference>
<evidence type="ECO:0000256" key="1">
    <source>
        <dbReference type="ARBA" id="ARBA00006620"/>
    </source>
</evidence>
<evidence type="ECO:0000256" key="3">
    <source>
        <dbReference type="ARBA" id="ARBA00022722"/>
    </source>
</evidence>
<dbReference type="AlphaFoldDB" id="A0A1F7V8B6"/>
<evidence type="ECO:0000256" key="4">
    <source>
        <dbReference type="ARBA" id="ARBA00022759"/>
    </source>
</evidence>
<dbReference type="InterPro" id="IPR038570">
    <property type="entry name" value="HicA_sf"/>
</dbReference>
<dbReference type="Gene3D" id="3.30.920.30">
    <property type="entry name" value="Hypothetical protein"/>
    <property type="match status" value="1"/>
</dbReference>
<keyword evidence="3" id="KW-0540">Nuclease</keyword>
<comment type="similarity">
    <text evidence="1">Belongs to the HicA mRNA interferase family.</text>
</comment>
<keyword evidence="7" id="KW-0346">Stress response</keyword>
<keyword evidence="5" id="KW-0378">Hydrolase</keyword>
<name>A0A1F7V8B6_9BACT</name>
<evidence type="ECO:0000256" key="2">
    <source>
        <dbReference type="ARBA" id="ARBA00022649"/>
    </source>
</evidence>
<keyword evidence="4" id="KW-0255">Endonuclease</keyword>
<gene>
    <name evidence="8" type="ORF">A3I41_04465</name>
</gene>
<dbReference type="EMBL" id="MGEQ01000005">
    <property type="protein sequence ID" value="OGL86802.1"/>
    <property type="molecule type" value="Genomic_DNA"/>
</dbReference>
<keyword evidence="6" id="KW-0694">RNA-binding</keyword>
<keyword evidence="2" id="KW-1277">Toxin-antitoxin system</keyword>